<dbReference type="GeneID" id="18910564"/>
<keyword evidence="1 3" id="KW-0853">WD repeat</keyword>
<dbReference type="EMBL" id="JH930468">
    <property type="protein sequence ID" value="EKM60216.1"/>
    <property type="molecule type" value="Genomic_DNA"/>
</dbReference>
<sequence>MLLLTDHTNLDSLVSNNTFATYMKKLRTDNFRGAHPATSTIASILAPLSLSSTAKQLTAIVESFLSHAHSIQSWWQMMTTEVGMTLTLGPKIGPVDIVLDYIIAMLLLHVNVITPEIVVEDGLGTLSLEKPIAQERKAILHKMMQQANAQAETQTTRAIMATVMEVVQPDAPRAFYIKNLIGGGQCLLGKEAAIGGDKFDCRTCYSSMTTSRAAPLHLSLWNVKTGQLIQKWQTYNDNVWSVAFSHSGTQIASASGDRAIILWDPHSLHKDGEVGRLEGHKLDAWQVAYSLNSSKLTSGSVDSTVRVWDSQEKRLLLTLQGHTAQVVFVAFTGDSKRIVSCGDSRGIIWDADFGPCGQWVIISSEDHSTRIWDMNTGQELMGIYEHTGSIWAVLFSPDDSEVVTDSYGSTLTTNNSSSLSTEALREACTGLQNVFPSAEILPPERLLADVHAEHEGKEVRLARMHYYFIPFSVGTWLCDEQKSGASKSARSSIEWEFAAG</sequence>
<dbReference type="PROSITE" id="PS50082">
    <property type="entry name" value="WD_REPEATS_2"/>
    <property type="match status" value="3"/>
</dbReference>
<evidence type="ECO:0000313" key="4">
    <source>
        <dbReference type="EMBL" id="EKM60216.1"/>
    </source>
</evidence>
<dbReference type="SUPFAM" id="SSF50978">
    <property type="entry name" value="WD40 repeat-like"/>
    <property type="match status" value="1"/>
</dbReference>
<proteinExistence type="predicted"/>
<dbReference type="STRING" id="650164.K5VBD9"/>
<dbReference type="InterPro" id="IPR019775">
    <property type="entry name" value="WD40_repeat_CS"/>
</dbReference>
<dbReference type="InParanoid" id="K5VBD9"/>
<dbReference type="OrthoDB" id="538223at2759"/>
<dbReference type="PANTHER" id="PTHR19848">
    <property type="entry name" value="WD40 REPEAT PROTEIN"/>
    <property type="match status" value="1"/>
</dbReference>
<keyword evidence="2" id="KW-0677">Repeat</keyword>
<dbReference type="RefSeq" id="XP_007389689.1">
    <property type="nucleotide sequence ID" value="XM_007389627.1"/>
</dbReference>
<evidence type="ECO:0000313" key="5">
    <source>
        <dbReference type="Proteomes" id="UP000008370"/>
    </source>
</evidence>
<evidence type="ECO:0000256" key="3">
    <source>
        <dbReference type="PROSITE-ProRule" id="PRU00221"/>
    </source>
</evidence>
<dbReference type="AlphaFoldDB" id="K5VBD9"/>
<feature type="repeat" description="WD" evidence="3">
    <location>
        <begin position="277"/>
        <end position="318"/>
    </location>
</feature>
<evidence type="ECO:0000256" key="1">
    <source>
        <dbReference type="ARBA" id="ARBA00022574"/>
    </source>
</evidence>
<dbReference type="InterPro" id="IPR020472">
    <property type="entry name" value="WD40_PAC1"/>
</dbReference>
<dbReference type="Gene3D" id="2.130.10.10">
    <property type="entry name" value="YVTN repeat-like/Quinoprotein amine dehydrogenase"/>
    <property type="match status" value="3"/>
</dbReference>
<evidence type="ECO:0000256" key="2">
    <source>
        <dbReference type="ARBA" id="ARBA00022737"/>
    </source>
</evidence>
<name>K5VBD9_PHACS</name>
<dbReference type="CDD" id="cd00200">
    <property type="entry name" value="WD40"/>
    <property type="match status" value="1"/>
</dbReference>
<dbReference type="PRINTS" id="PR00320">
    <property type="entry name" value="GPROTEINBRPT"/>
</dbReference>
<dbReference type="Pfam" id="PF00400">
    <property type="entry name" value="WD40"/>
    <property type="match status" value="3"/>
</dbReference>
<dbReference type="PROSITE" id="PS50294">
    <property type="entry name" value="WD_REPEATS_REGION"/>
    <property type="match status" value="2"/>
</dbReference>
<feature type="repeat" description="WD" evidence="3">
    <location>
        <begin position="353"/>
        <end position="382"/>
    </location>
</feature>
<accession>K5VBD9</accession>
<dbReference type="Proteomes" id="UP000008370">
    <property type="component" value="Unassembled WGS sequence"/>
</dbReference>
<protein>
    <submittedName>
        <fullName evidence="4">Uncharacterized protein</fullName>
    </submittedName>
</protein>
<feature type="repeat" description="WD" evidence="3">
    <location>
        <begin position="232"/>
        <end position="264"/>
    </location>
</feature>
<dbReference type="PROSITE" id="PS00678">
    <property type="entry name" value="WD_REPEATS_1"/>
    <property type="match status" value="1"/>
</dbReference>
<dbReference type="InterPro" id="IPR036322">
    <property type="entry name" value="WD40_repeat_dom_sf"/>
</dbReference>
<organism evidence="4 5">
    <name type="scientific">Phanerochaete carnosa (strain HHB-10118-sp)</name>
    <name type="common">White-rot fungus</name>
    <name type="synonym">Peniophora carnosa</name>
    <dbReference type="NCBI Taxonomy" id="650164"/>
    <lineage>
        <taxon>Eukaryota</taxon>
        <taxon>Fungi</taxon>
        <taxon>Dikarya</taxon>
        <taxon>Basidiomycota</taxon>
        <taxon>Agaricomycotina</taxon>
        <taxon>Agaricomycetes</taxon>
        <taxon>Polyporales</taxon>
        <taxon>Phanerochaetaceae</taxon>
        <taxon>Phanerochaete</taxon>
    </lineage>
</organism>
<dbReference type="SMART" id="SM00320">
    <property type="entry name" value="WD40"/>
    <property type="match status" value="4"/>
</dbReference>
<dbReference type="InterPro" id="IPR015943">
    <property type="entry name" value="WD40/YVTN_repeat-like_dom_sf"/>
</dbReference>
<dbReference type="PANTHER" id="PTHR19848:SF8">
    <property type="entry name" value="F-BOX AND WD REPEAT DOMAIN CONTAINING 7"/>
    <property type="match status" value="1"/>
</dbReference>
<dbReference type="KEGG" id="pco:PHACADRAFT_189350"/>
<keyword evidence="5" id="KW-1185">Reference proteome</keyword>
<dbReference type="InterPro" id="IPR001680">
    <property type="entry name" value="WD40_rpt"/>
</dbReference>
<reference evidence="4 5" key="1">
    <citation type="journal article" date="2012" name="BMC Genomics">
        <title>Comparative genomics of the white-rot fungi, Phanerochaete carnosa and P. chrysosporium, to elucidate the genetic basis of the distinct wood types they colonize.</title>
        <authorList>
            <person name="Suzuki H."/>
            <person name="MacDonald J."/>
            <person name="Syed K."/>
            <person name="Salamov A."/>
            <person name="Hori C."/>
            <person name="Aerts A."/>
            <person name="Henrissat B."/>
            <person name="Wiebenga A."/>
            <person name="vanKuyk P.A."/>
            <person name="Barry K."/>
            <person name="Lindquist E."/>
            <person name="LaButti K."/>
            <person name="Lapidus A."/>
            <person name="Lucas S."/>
            <person name="Coutinho P."/>
            <person name="Gong Y."/>
            <person name="Samejima M."/>
            <person name="Mahadevan R."/>
            <person name="Abou-Zaid M."/>
            <person name="de Vries R.P."/>
            <person name="Igarashi K."/>
            <person name="Yadav J.S."/>
            <person name="Grigoriev I.V."/>
            <person name="Master E.R."/>
        </authorList>
    </citation>
    <scope>NUCLEOTIDE SEQUENCE [LARGE SCALE GENOMIC DNA]</scope>
    <source>
        <strain evidence="4 5">HHB-10118-sp</strain>
    </source>
</reference>
<dbReference type="HOGENOM" id="CLU_545263_0_0_1"/>
<gene>
    <name evidence="4" type="ORF">PHACADRAFT_189350</name>
</gene>